<comment type="catalytic activity">
    <reaction evidence="15">
        <text>hypotaurine + NADPH + O2 + H(+) = taurine + NADP(+) + H2O</text>
        <dbReference type="Rhea" id="RHEA:69819"/>
        <dbReference type="ChEBI" id="CHEBI:15377"/>
        <dbReference type="ChEBI" id="CHEBI:15378"/>
        <dbReference type="ChEBI" id="CHEBI:15379"/>
        <dbReference type="ChEBI" id="CHEBI:57783"/>
        <dbReference type="ChEBI" id="CHEBI:57853"/>
        <dbReference type="ChEBI" id="CHEBI:58349"/>
        <dbReference type="ChEBI" id="CHEBI:507393"/>
        <dbReference type="EC" id="1.14.13.8"/>
    </reaction>
    <physiologicalReaction direction="left-to-right" evidence="15">
        <dbReference type="Rhea" id="RHEA:69820"/>
    </physiologicalReaction>
</comment>
<dbReference type="SUPFAM" id="SSF51905">
    <property type="entry name" value="FAD/NAD(P)-binding domain"/>
    <property type="match status" value="2"/>
</dbReference>
<sequence length="355" mass="40429">MATCDPLHVAVIGAGASGLAAIKCCLDEGLSPVCFERTEHIGGLWHYHDTPVKGQTCVMKSTVVNSSKELMCYSDFPMPSHFANCIHNSQLLKYFHLYDDHFDLKRHIRYQTEVVSIEKSEDYNSTGRWKVCHRHVISGKTSTQTFHAVLVCSGLQTDTWVPEFDGLSDFEGKVLHTNQYRKPNGYEDKRVLVVGIGNSAGDCAVELSRVAKQVYLSTRRGAWVVPRVSDNGYPMDLIRLNRFRMFLDKNFKTLSEKWNERKLNARFDHALYRLKPAHSLFSYQAMLNDDLPSRILNGSIKVKDNVRRFTKNGVEFSDGTKEEDIDVVILATGFTTDFPFLDRHVRIQDIKTKAI</sequence>
<evidence type="ECO:0000256" key="5">
    <source>
        <dbReference type="ARBA" id="ARBA00022692"/>
    </source>
</evidence>
<organism evidence="19 20">
    <name type="scientific">Elysia marginata</name>
    <dbReference type="NCBI Taxonomy" id="1093978"/>
    <lineage>
        <taxon>Eukaryota</taxon>
        <taxon>Metazoa</taxon>
        <taxon>Spiralia</taxon>
        <taxon>Lophotrochozoa</taxon>
        <taxon>Mollusca</taxon>
        <taxon>Gastropoda</taxon>
        <taxon>Heterobranchia</taxon>
        <taxon>Euthyneura</taxon>
        <taxon>Panpulmonata</taxon>
        <taxon>Sacoglossa</taxon>
        <taxon>Placobranchoidea</taxon>
        <taxon>Plakobranchidae</taxon>
        <taxon>Elysia</taxon>
    </lineage>
</organism>
<gene>
    <name evidence="19" type="ORF">ElyMa_006363000</name>
</gene>
<dbReference type="GO" id="GO:0004499">
    <property type="term" value="F:N,N-dimethylaniline monooxygenase activity"/>
    <property type="evidence" value="ECO:0007669"/>
    <property type="project" value="InterPro"/>
</dbReference>
<keyword evidence="12" id="KW-0472">Membrane</keyword>
<comment type="function">
    <text evidence="13">Broad spectrum monooxygenase that catalyzes the oxygenation of a wide variety of nitrogen- and sulfur-containing compounds including xenobiotics. Catalyzes the S-oxygenation of hypotaurine to produce taurine, an organic osmolyte involved in cell volume regulation as well as a variety of cytoprotective and developmental processes. In vitro, catalyzes the N-oxygenation of trimethylamine (TMA) to produce trimethylamine N-oxide (TMAO) and could therefore participate to the detoxification of this compound that is generated by the action of gut microbiota from dietary precursors such as choline, choline containing compounds, betaine or L-carnitine.</text>
</comment>
<dbReference type="Pfam" id="PF00743">
    <property type="entry name" value="FMO-like"/>
    <property type="match status" value="1"/>
</dbReference>
<evidence type="ECO:0000313" key="20">
    <source>
        <dbReference type="Proteomes" id="UP000762676"/>
    </source>
</evidence>
<comment type="cofactor">
    <cofactor evidence="1 18">
        <name>FAD</name>
        <dbReference type="ChEBI" id="CHEBI:57692"/>
    </cofactor>
</comment>
<keyword evidence="9" id="KW-1133">Transmembrane helix</keyword>
<comment type="subcellular location">
    <subcellularLocation>
        <location evidence="2">Endoplasmic reticulum membrane</location>
        <topology evidence="2">Single-pass membrane protein</topology>
    </subcellularLocation>
</comment>
<evidence type="ECO:0000256" key="6">
    <source>
        <dbReference type="ARBA" id="ARBA00022824"/>
    </source>
</evidence>
<comment type="catalytic activity">
    <reaction evidence="14">
        <text>hypotaurine + NADH + O2 + H(+) = taurine + NAD(+) + H2O</text>
        <dbReference type="Rhea" id="RHEA:74111"/>
        <dbReference type="ChEBI" id="CHEBI:15377"/>
        <dbReference type="ChEBI" id="CHEBI:15378"/>
        <dbReference type="ChEBI" id="CHEBI:15379"/>
        <dbReference type="ChEBI" id="CHEBI:57540"/>
        <dbReference type="ChEBI" id="CHEBI:57853"/>
        <dbReference type="ChEBI" id="CHEBI:57945"/>
        <dbReference type="ChEBI" id="CHEBI:507393"/>
        <dbReference type="EC" id="1.14.13.8"/>
    </reaction>
    <physiologicalReaction direction="left-to-right" evidence="14">
        <dbReference type="Rhea" id="RHEA:74112"/>
    </physiologicalReaction>
</comment>
<evidence type="ECO:0000256" key="7">
    <source>
        <dbReference type="ARBA" id="ARBA00022827"/>
    </source>
</evidence>
<evidence type="ECO:0000256" key="3">
    <source>
        <dbReference type="ARBA" id="ARBA00009183"/>
    </source>
</evidence>
<dbReference type="PANTHER" id="PTHR23023">
    <property type="entry name" value="DIMETHYLANILINE MONOOXYGENASE"/>
    <property type="match status" value="1"/>
</dbReference>
<comment type="similarity">
    <text evidence="3 18">Belongs to the FMO family.</text>
</comment>
<dbReference type="EC" id="1.-.-.-" evidence="18"/>
<name>A0AAV4HM76_9GAST</name>
<dbReference type="Gene3D" id="3.50.50.60">
    <property type="entry name" value="FAD/NAD(P)-binding domain"/>
    <property type="match status" value="1"/>
</dbReference>
<keyword evidence="7 18" id="KW-0274">FAD</keyword>
<evidence type="ECO:0000256" key="11">
    <source>
        <dbReference type="ARBA" id="ARBA00023033"/>
    </source>
</evidence>
<keyword evidence="11 18" id="KW-0503">Monooxygenase</keyword>
<dbReference type="EMBL" id="BMAT01012776">
    <property type="protein sequence ID" value="GFR98981.1"/>
    <property type="molecule type" value="Genomic_DNA"/>
</dbReference>
<dbReference type="InterPro" id="IPR050346">
    <property type="entry name" value="FMO-like"/>
</dbReference>
<evidence type="ECO:0000256" key="1">
    <source>
        <dbReference type="ARBA" id="ARBA00001974"/>
    </source>
</evidence>
<dbReference type="InterPro" id="IPR000960">
    <property type="entry name" value="Flavin_mOase"/>
</dbReference>
<keyword evidence="20" id="KW-1185">Reference proteome</keyword>
<evidence type="ECO:0000256" key="17">
    <source>
        <dbReference type="ARBA" id="ARBA00049443"/>
    </source>
</evidence>
<dbReference type="InterPro" id="IPR036188">
    <property type="entry name" value="FAD/NAD-bd_sf"/>
</dbReference>
<evidence type="ECO:0000256" key="14">
    <source>
        <dbReference type="ARBA" id="ARBA00047338"/>
    </source>
</evidence>
<dbReference type="InterPro" id="IPR020946">
    <property type="entry name" value="Flavin_mOase-like"/>
</dbReference>
<dbReference type="InterPro" id="IPR002253">
    <property type="entry name" value="Flavin_mOase_1"/>
</dbReference>
<evidence type="ECO:0000256" key="18">
    <source>
        <dbReference type="RuleBase" id="RU361177"/>
    </source>
</evidence>
<evidence type="ECO:0000256" key="8">
    <source>
        <dbReference type="ARBA" id="ARBA00022857"/>
    </source>
</evidence>
<evidence type="ECO:0000256" key="12">
    <source>
        <dbReference type="ARBA" id="ARBA00023136"/>
    </source>
</evidence>
<comment type="caution">
    <text evidence="19">The sequence shown here is derived from an EMBL/GenBank/DDBJ whole genome shotgun (WGS) entry which is preliminary data.</text>
</comment>
<keyword evidence="8" id="KW-0521">NADP</keyword>
<protein>
    <recommendedName>
        <fullName evidence="18">Flavin-containing monooxygenase</fullName>
        <ecNumber evidence="18">1.-.-.-</ecNumber>
    </recommendedName>
</protein>
<dbReference type="PRINTS" id="PR01121">
    <property type="entry name" value="FMOXYGENASE1"/>
</dbReference>
<dbReference type="PIRSF" id="PIRSF000332">
    <property type="entry name" value="FMO"/>
    <property type="match status" value="1"/>
</dbReference>
<evidence type="ECO:0000256" key="13">
    <source>
        <dbReference type="ARBA" id="ARBA00045957"/>
    </source>
</evidence>
<accession>A0AAV4HM76</accession>
<evidence type="ECO:0000313" key="19">
    <source>
        <dbReference type="EMBL" id="GFR98981.1"/>
    </source>
</evidence>
<dbReference type="GO" id="GO:0005789">
    <property type="term" value="C:endoplasmic reticulum membrane"/>
    <property type="evidence" value="ECO:0007669"/>
    <property type="project" value="UniProtKB-SubCell"/>
</dbReference>
<evidence type="ECO:0000256" key="9">
    <source>
        <dbReference type="ARBA" id="ARBA00022989"/>
    </source>
</evidence>
<dbReference type="GO" id="GO:0050660">
    <property type="term" value="F:flavin adenine dinucleotide binding"/>
    <property type="evidence" value="ECO:0007669"/>
    <property type="project" value="InterPro"/>
</dbReference>
<evidence type="ECO:0000256" key="2">
    <source>
        <dbReference type="ARBA" id="ARBA00004389"/>
    </source>
</evidence>
<evidence type="ECO:0000256" key="15">
    <source>
        <dbReference type="ARBA" id="ARBA00048041"/>
    </source>
</evidence>
<dbReference type="AlphaFoldDB" id="A0AAV4HM76"/>
<keyword evidence="4 18" id="KW-0285">Flavoprotein</keyword>
<comment type="catalytic activity">
    <reaction evidence="16">
        <text>trimethylamine + NADPH + O2 = trimethylamine N-oxide + NADP(+) + H2O</text>
        <dbReference type="Rhea" id="RHEA:31979"/>
        <dbReference type="ChEBI" id="CHEBI:15377"/>
        <dbReference type="ChEBI" id="CHEBI:15379"/>
        <dbReference type="ChEBI" id="CHEBI:15724"/>
        <dbReference type="ChEBI" id="CHEBI:57783"/>
        <dbReference type="ChEBI" id="CHEBI:58349"/>
        <dbReference type="ChEBI" id="CHEBI:58389"/>
        <dbReference type="EC" id="1.14.13.148"/>
    </reaction>
    <physiologicalReaction direction="left-to-right" evidence="16">
        <dbReference type="Rhea" id="RHEA:31980"/>
    </physiologicalReaction>
</comment>
<evidence type="ECO:0000256" key="4">
    <source>
        <dbReference type="ARBA" id="ARBA00022630"/>
    </source>
</evidence>
<keyword evidence="5" id="KW-0812">Transmembrane</keyword>
<keyword evidence="6" id="KW-0256">Endoplasmic reticulum</keyword>
<dbReference type="FunFam" id="3.50.50.60:FF:000159">
    <property type="entry name" value="Dimethylaniline monooxygenase [N-oxide-forming]"/>
    <property type="match status" value="1"/>
</dbReference>
<reference evidence="19 20" key="1">
    <citation type="journal article" date="2021" name="Elife">
        <title>Chloroplast acquisition without the gene transfer in kleptoplastic sea slugs, Plakobranchus ocellatus.</title>
        <authorList>
            <person name="Maeda T."/>
            <person name="Takahashi S."/>
            <person name="Yoshida T."/>
            <person name="Shimamura S."/>
            <person name="Takaki Y."/>
            <person name="Nagai Y."/>
            <person name="Toyoda A."/>
            <person name="Suzuki Y."/>
            <person name="Arimoto A."/>
            <person name="Ishii H."/>
            <person name="Satoh N."/>
            <person name="Nishiyama T."/>
            <person name="Hasebe M."/>
            <person name="Maruyama T."/>
            <person name="Minagawa J."/>
            <person name="Obokata J."/>
            <person name="Shigenobu S."/>
        </authorList>
    </citation>
    <scope>NUCLEOTIDE SEQUENCE [LARGE SCALE GENOMIC DNA]</scope>
</reference>
<keyword evidence="10 18" id="KW-0560">Oxidoreductase</keyword>
<dbReference type="GO" id="GO:0034899">
    <property type="term" value="F:trimethylamine monooxygenase activity"/>
    <property type="evidence" value="ECO:0007669"/>
    <property type="project" value="UniProtKB-EC"/>
</dbReference>
<dbReference type="PRINTS" id="PR00370">
    <property type="entry name" value="FMOXYGENASE"/>
</dbReference>
<proteinExistence type="inferred from homology"/>
<evidence type="ECO:0000256" key="10">
    <source>
        <dbReference type="ARBA" id="ARBA00023002"/>
    </source>
</evidence>
<dbReference type="GO" id="GO:0050661">
    <property type="term" value="F:NADP binding"/>
    <property type="evidence" value="ECO:0007669"/>
    <property type="project" value="InterPro"/>
</dbReference>
<evidence type="ECO:0000256" key="16">
    <source>
        <dbReference type="ARBA" id="ARBA00048088"/>
    </source>
</evidence>
<comment type="catalytic activity">
    <reaction evidence="17">
        <text>N,N-dimethylaniline + NADPH + O2 + H(+) = N,N-dimethylaniline N-oxide + NADP(+) + H2O</text>
        <dbReference type="Rhea" id="RHEA:24468"/>
        <dbReference type="ChEBI" id="CHEBI:15377"/>
        <dbReference type="ChEBI" id="CHEBI:15378"/>
        <dbReference type="ChEBI" id="CHEBI:15379"/>
        <dbReference type="ChEBI" id="CHEBI:16269"/>
        <dbReference type="ChEBI" id="CHEBI:17735"/>
        <dbReference type="ChEBI" id="CHEBI:57783"/>
        <dbReference type="ChEBI" id="CHEBI:58349"/>
        <dbReference type="EC" id="1.14.13.8"/>
    </reaction>
    <physiologicalReaction direction="left-to-right" evidence="17">
        <dbReference type="Rhea" id="RHEA:24469"/>
    </physiologicalReaction>
</comment>
<dbReference type="Proteomes" id="UP000762676">
    <property type="component" value="Unassembled WGS sequence"/>
</dbReference>